<dbReference type="SUPFAM" id="SSF57845">
    <property type="entry name" value="B-box zinc-binding domain"/>
    <property type="match status" value="1"/>
</dbReference>
<evidence type="ECO:0000313" key="3">
    <source>
        <dbReference type="EMBL" id="VDH94963.1"/>
    </source>
</evidence>
<evidence type="ECO:0000259" key="2">
    <source>
        <dbReference type="Pfam" id="PF00643"/>
    </source>
</evidence>
<feature type="domain" description="B box-type" evidence="2">
    <location>
        <begin position="24"/>
        <end position="55"/>
    </location>
</feature>
<dbReference type="PANTHER" id="PTHR25462">
    <property type="entry name" value="BONUS, ISOFORM C-RELATED"/>
    <property type="match status" value="1"/>
</dbReference>
<comment type="caution">
    <text evidence="3">The sequence shown here is derived from an EMBL/GenBank/DDBJ whole genome shotgun (WGS) entry which is preliminary data.</text>
</comment>
<keyword evidence="1" id="KW-0175">Coiled coil</keyword>
<evidence type="ECO:0000313" key="4">
    <source>
        <dbReference type="Proteomes" id="UP000596742"/>
    </source>
</evidence>
<protein>
    <recommendedName>
        <fullName evidence="2">B box-type domain-containing protein</fullName>
    </recommendedName>
</protein>
<gene>
    <name evidence="3" type="ORF">MGAL_10B077107</name>
</gene>
<keyword evidence="4" id="KW-1185">Reference proteome</keyword>
<dbReference type="CDD" id="cd19776">
    <property type="entry name" value="Bbox2_TRIM25_C-IV"/>
    <property type="match status" value="1"/>
</dbReference>
<sequence>MKVTRDHTLISTNDYRKIENIPVNLKCDTHGKKFDLYCKNHDVAICVACFPSLHKHCSDVISLDEASKNAKRSTALDDLEDSIKVALENLKGFINNRNQAMKNLKIEEQSVRKSISEMRANVNKHLDELENKMLDDLSQRYENCKSKYGDAQKYLNKTEKEIKLLQEQTSQMKRVGSDLQVFLGTRQVTKLIHNEVQSVKSMTSTLQDYKIGFEIHQEITSLLENVDNFGKVKVEENIIKLPFKDAKVDQAQIVHKPTGQSFDRTRLQLRQKFKIKDNENIINVRGCGILPNSHLLIVNCYENKVIIEYSVDGRYIRNIPVSDKPFDLAIIDSERMAVSYGRNHYMEILNINNKTVLAKVTFEWSCYGISYQNGNIYMLVFNVGIVEMDMSGKRLRTIGGKYAGGGIFYITTTNDRIYCTDCDNKLVYCCSMTGEDIWTFTDQALVDARGISADVDQNVFIVDTPSNNLMMIQHDGNESKMLLSKSDGLDKPVPVHYNRDKKLLLVCNVNGDAFLYSVI</sequence>
<proteinExistence type="predicted"/>
<dbReference type="Gene3D" id="2.120.10.30">
    <property type="entry name" value="TolB, C-terminal domain"/>
    <property type="match status" value="1"/>
</dbReference>
<dbReference type="InterPro" id="IPR000315">
    <property type="entry name" value="Znf_B-box"/>
</dbReference>
<dbReference type="GO" id="GO:0061630">
    <property type="term" value="F:ubiquitin protein ligase activity"/>
    <property type="evidence" value="ECO:0007669"/>
    <property type="project" value="TreeGrafter"/>
</dbReference>
<feature type="coiled-coil region" evidence="1">
    <location>
        <begin position="76"/>
        <end position="175"/>
    </location>
</feature>
<dbReference type="OrthoDB" id="6106595at2759"/>
<dbReference type="AlphaFoldDB" id="A0A8B6BV22"/>
<dbReference type="EMBL" id="UYJE01000652">
    <property type="protein sequence ID" value="VDH94963.1"/>
    <property type="molecule type" value="Genomic_DNA"/>
</dbReference>
<organism evidence="3 4">
    <name type="scientific">Mytilus galloprovincialis</name>
    <name type="common">Mediterranean mussel</name>
    <dbReference type="NCBI Taxonomy" id="29158"/>
    <lineage>
        <taxon>Eukaryota</taxon>
        <taxon>Metazoa</taxon>
        <taxon>Spiralia</taxon>
        <taxon>Lophotrochozoa</taxon>
        <taxon>Mollusca</taxon>
        <taxon>Bivalvia</taxon>
        <taxon>Autobranchia</taxon>
        <taxon>Pteriomorphia</taxon>
        <taxon>Mytilida</taxon>
        <taxon>Mytiloidea</taxon>
        <taxon>Mytilidae</taxon>
        <taxon>Mytilinae</taxon>
        <taxon>Mytilus</taxon>
    </lineage>
</organism>
<accession>A0A8B6BV22</accession>
<dbReference type="PANTHER" id="PTHR25462:SF296">
    <property type="entry name" value="MEIOTIC P26, ISOFORM F"/>
    <property type="match status" value="1"/>
</dbReference>
<dbReference type="Proteomes" id="UP000596742">
    <property type="component" value="Unassembled WGS sequence"/>
</dbReference>
<dbReference type="Gene3D" id="3.30.160.60">
    <property type="entry name" value="Classic Zinc Finger"/>
    <property type="match status" value="1"/>
</dbReference>
<dbReference type="InterPro" id="IPR011042">
    <property type="entry name" value="6-blade_b-propeller_TolB-like"/>
</dbReference>
<evidence type="ECO:0000256" key="1">
    <source>
        <dbReference type="SAM" id="Coils"/>
    </source>
</evidence>
<dbReference type="Pfam" id="PF00643">
    <property type="entry name" value="zf-B_box"/>
    <property type="match status" value="1"/>
</dbReference>
<dbReference type="SUPFAM" id="SSF101898">
    <property type="entry name" value="NHL repeat"/>
    <property type="match status" value="1"/>
</dbReference>
<dbReference type="InterPro" id="IPR047153">
    <property type="entry name" value="TRIM45/56/19-like"/>
</dbReference>
<reference evidence="3" key="1">
    <citation type="submission" date="2018-11" db="EMBL/GenBank/DDBJ databases">
        <authorList>
            <person name="Alioto T."/>
            <person name="Alioto T."/>
        </authorList>
    </citation>
    <scope>NUCLEOTIDE SEQUENCE</scope>
</reference>
<name>A0A8B6BV22_MYTGA</name>
<dbReference type="GO" id="GO:0008270">
    <property type="term" value="F:zinc ion binding"/>
    <property type="evidence" value="ECO:0007669"/>
    <property type="project" value="InterPro"/>
</dbReference>